<evidence type="ECO:0000313" key="1">
    <source>
        <dbReference type="EMBL" id="MPN44774.1"/>
    </source>
</evidence>
<proteinExistence type="predicted"/>
<comment type="caution">
    <text evidence="1">The sequence shown here is derived from an EMBL/GenBank/DDBJ whole genome shotgun (WGS) entry which is preliminary data.</text>
</comment>
<dbReference type="EMBL" id="VSSQ01104167">
    <property type="protein sequence ID" value="MPN44774.1"/>
    <property type="molecule type" value="Genomic_DNA"/>
</dbReference>
<gene>
    <name evidence="1" type="ORF">SDC9_192339</name>
</gene>
<sequence length="162" mass="19068">MARFERFLERFPREQRRLGFVRDPESRINARRAEMPAQKLHAERVQRRNIRAPKAHHLAAKPRIAPAVFRKQRAKARLDALFHLVGRRVCERNNQYLIYVYATRDQPAHALGQHGRLARARARRHEQVALARDRVKLLRFPLHSPRPPSLFSRNAALSIVRT</sequence>
<reference evidence="1" key="1">
    <citation type="submission" date="2019-08" db="EMBL/GenBank/DDBJ databases">
        <authorList>
            <person name="Kucharzyk K."/>
            <person name="Murdoch R.W."/>
            <person name="Higgins S."/>
            <person name="Loffler F."/>
        </authorList>
    </citation>
    <scope>NUCLEOTIDE SEQUENCE</scope>
</reference>
<accession>A0A645I8Z1</accession>
<organism evidence="1">
    <name type="scientific">bioreactor metagenome</name>
    <dbReference type="NCBI Taxonomy" id="1076179"/>
    <lineage>
        <taxon>unclassified sequences</taxon>
        <taxon>metagenomes</taxon>
        <taxon>ecological metagenomes</taxon>
    </lineage>
</organism>
<name>A0A645I8Z1_9ZZZZ</name>
<protein>
    <submittedName>
        <fullName evidence="1">Uncharacterized protein</fullName>
    </submittedName>
</protein>
<dbReference type="AlphaFoldDB" id="A0A645I8Z1"/>